<comment type="caution">
    <text evidence="4">The sequence shown here is derived from an EMBL/GenBank/DDBJ whole genome shotgun (WGS) entry which is preliminary data.</text>
</comment>
<evidence type="ECO:0000313" key="4">
    <source>
        <dbReference type="EMBL" id="CAE7461310.1"/>
    </source>
</evidence>
<dbReference type="Gene3D" id="3.80.10.10">
    <property type="entry name" value="Ribonuclease Inhibitor"/>
    <property type="match status" value="1"/>
</dbReference>
<dbReference type="InterPro" id="IPR015915">
    <property type="entry name" value="Kelch-typ_b-propeller"/>
</dbReference>
<dbReference type="EMBL" id="CAJNDS010002402">
    <property type="protein sequence ID" value="CAE7461310.1"/>
    <property type="molecule type" value="Genomic_DNA"/>
</dbReference>
<name>A0A812S383_9DINO</name>
<dbReference type="Proteomes" id="UP000604046">
    <property type="component" value="Unassembled WGS sequence"/>
</dbReference>
<dbReference type="PANTHER" id="PTHR46376">
    <property type="entry name" value="LEUCINE-ZIPPER-LIKE TRANSCRIPTIONAL REGULATOR 1"/>
    <property type="match status" value="1"/>
</dbReference>
<reference evidence="4" key="1">
    <citation type="submission" date="2021-02" db="EMBL/GenBank/DDBJ databases">
        <authorList>
            <person name="Dougan E. K."/>
            <person name="Rhodes N."/>
            <person name="Thang M."/>
            <person name="Chan C."/>
        </authorList>
    </citation>
    <scope>NUCLEOTIDE SEQUENCE</scope>
</reference>
<dbReference type="InterPro" id="IPR032675">
    <property type="entry name" value="LRR_dom_sf"/>
</dbReference>
<evidence type="ECO:0000256" key="1">
    <source>
        <dbReference type="ARBA" id="ARBA00022441"/>
    </source>
</evidence>
<dbReference type="AlphaFoldDB" id="A0A812S383"/>
<dbReference type="GO" id="GO:0005794">
    <property type="term" value="C:Golgi apparatus"/>
    <property type="evidence" value="ECO:0007669"/>
    <property type="project" value="TreeGrafter"/>
</dbReference>
<proteinExistence type="predicted"/>
<dbReference type="Gene3D" id="2.120.10.80">
    <property type="entry name" value="Kelch-type beta propeller"/>
    <property type="match status" value="2"/>
</dbReference>
<keyword evidence="1" id="KW-0880">Kelch repeat</keyword>
<dbReference type="InterPro" id="IPR051568">
    <property type="entry name" value="LZTR1/Attractin"/>
</dbReference>
<evidence type="ECO:0000256" key="2">
    <source>
        <dbReference type="ARBA" id="ARBA00022737"/>
    </source>
</evidence>
<feature type="region of interest" description="Disordered" evidence="3">
    <location>
        <begin position="388"/>
        <end position="424"/>
    </location>
</feature>
<evidence type="ECO:0000313" key="5">
    <source>
        <dbReference type="Proteomes" id="UP000604046"/>
    </source>
</evidence>
<dbReference type="Pfam" id="PF24681">
    <property type="entry name" value="Kelch_KLHDC2_KLHL20_DRC7"/>
    <property type="match status" value="1"/>
</dbReference>
<accession>A0A812S383</accession>
<dbReference type="OrthoDB" id="418508at2759"/>
<dbReference type="SUPFAM" id="SSF117281">
    <property type="entry name" value="Kelch motif"/>
    <property type="match status" value="1"/>
</dbReference>
<evidence type="ECO:0000256" key="3">
    <source>
        <dbReference type="SAM" id="MobiDB-lite"/>
    </source>
</evidence>
<gene>
    <name evidence="4" type="primary">Mkln1</name>
    <name evidence="4" type="ORF">SNAT2548_LOCUS25645</name>
</gene>
<keyword evidence="2" id="KW-0677">Repeat</keyword>
<sequence length="920" mass="102495">MAYDFIGQALWLHGGEGKSDFWRYDIESSTWTQQILASEPTSTNGGHAMVFDEQRHALWLYGGKGSLTNGEKLWKFDIANMTWSEQTHALNKPVGRKNHAMVYDFHEQMLWMFGGRMSNGNYVLENTCRYDIQTSTWRTWALDPEPPKRYSHAMAYDSESRAVWLHGGEHTAKFDDLWKLDVQTKTWSEQTPGLPKPSARRNAVIIYDPIGHRLWLHGGLTDGGRIDDLWRYDIQMVSWTEETVLTSKPMARYSHVCVYDFMRQDLWLHGGWAGPYQSRQDFWKFTVPAPNTTTTLGSASSVSATTTTSSSATISGTILTSTTFTSTATLTPVAMALGTATSSTTLSTTSTATVTATATATRSSISSTTSSTWTTWNVSVTFTSAVAAGDSRSPGHHTSITSLTRSTTTQSSTRSSQTQTSTSLAPHVILGDNTAKVPLEQGTASLVASLSCAAALAIMVLAWKARKMRKINGRVTPEADGQYSLTDPLDFIRYLREADVRLVRLSYLLELQQKRRPWPRRQEAESVVLDSGETALVAASELNHLAHPDKGRRFFTACGKLIHFGSVSHCWESMQHPDPWKFQLDQTISRFHHMEGDRSQVWLFIDFMSLFQYPRSEAQNQSFLKALQGMHVLYAHELVKVEVLDELTPMDVQSAQKDCLVAVYNDANKRVEEIPAAALKLNHVPYDQRGWCQAEQEWASLRETFAKRVPMPPNLFSNCMDSCRFTHRNDSALVKELQEKIFLQKAQETTKLNLQLPDDQVPVLCAALPYFGNLDVVIIRDTKLGCEGARRIVESGSRHIHLDACQLGDEEALAIADALETTTGVDQLTLRHTQISSLGVEALRAATKIFGAVCINLDEQKISGGVAQSVGPTSSMETTDTLRNASFVSVETPPSPPPRFPILLRASRWTKHLSPSPALR</sequence>
<feature type="compositionally biased region" description="Low complexity" evidence="3">
    <location>
        <begin position="398"/>
        <end position="424"/>
    </location>
</feature>
<protein>
    <submittedName>
        <fullName evidence="4">Mkln1 protein</fullName>
    </submittedName>
</protein>
<dbReference type="SUPFAM" id="SSF52047">
    <property type="entry name" value="RNI-like"/>
    <property type="match status" value="1"/>
</dbReference>
<dbReference type="PANTHER" id="PTHR46376:SF1">
    <property type="entry name" value="LEUCINE-ZIPPER-LIKE TRANSCRIPTIONAL REGULATOR 1"/>
    <property type="match status" value="1"/>
</dbReference>
<keyword evidence="5" id="KW-1185">Reference proteome</keyword>
<organism evidence="4 5">
    <name type="scientific">Symbiodinium natans</name>
    <dbReference type="NCBI Taxonomy" id="878477"/>
    <lineage>
        <taxon>Eukaryota</taxon>
        <taxon>Sar</taxon>
        <taxon>Alveolata</taxon>
        <taxon>Dinophyceae</taxon>
        <taxon>Suessiales</taxon>
        <taxon>Symbiodiniaceae</taxon>
        <taxon>Symbiodinium</taxon>
    </lineage>
</organism>